<organism evidence="1 2">
    <name type="scientific">Panagrolaimus sp. PS1159</name>
    <dbReference type="NCBI Taxonomy" id="55785"/>
    <lineage>
        <taxon>Eukaryota</taxon>
        <taxon>Metazoa</taxon>
        <taxon>Ecdysozoa</taxon>
        <taxon>Nematoda</taxon>
        <taxon>Chromadorea</taxon>
        <taxon>Rhabditida</taxon>
        <taxon>Tylenchina</taxon>
        <taxon>Panagrolaimomorpha</taxon>
        <taxon>Panagrolaimoidea</taxon>
        <taxon>Panagrolaimidae</taxon>
        <taxon>Panagrolaimus</taxon>
    </lineage>
</organism>
<evidence type="ECO:0000313" key="1">
    <source>
        <dbReference type="Proteomes" id="UP000887580"/>
    </source>
</evidence>
<dbReference type="Proteomes" id="UP000887580">
    <property type="component" value="Unplaced"/>
</dbReference>
<name>A0AC35G4M9_9BILA</name>
<sequence length="102" mass="11753">MERETPSVTDTTMRFVDSLAPDETTMVTSNKSNSSITLTQNVWRKNPSTPNMKRQSQFIVTMSSAECMTDIFPEWIQFSLYGPPGNRRYRPYDLNMPLAIPR</sequence>
<reference evidence="2" key="1">
    <citation type="submission" date="2022-11" db="UniProtKB">
        <authorList>
            <consortium name="WormBaseParasite"/>
        </authorList>
    </citation>
    <scope>IDENTIFICATION</scope>
</reference>
<accession>A0AC35G4M9</accession>
<evidence type="ECO:0000313" key="2">
    <source>
        <dbReference type="WBParaSite" id="PS1159_v2.g24056.t1"/>
    </source>
</evidence>
<protein>
    <submittedName>
        <fullName evidence="2">Uncharacterized protein</fullName>
    </submittedName>
</protein>
<dbReference type="WBParaSite" id="PS1159_v2.g24056.t1">
    <property type="protein sequence ID" value="PS1159_v2.g24056.t1"/>
    <property type="gene ID" value="PS1159_v2.g24056"/>
</dbReference>
<proteinExistence type="predicted"/>